<proteinExistence type="predicted"/>
<name>A0A834H3E2_RHOSS</name>
<sequence length="457" mass="53031">MEYEWVIKWGNLVDEWLEGEAIELHAQNQPKPRNEIMGTLQINDEWLMAYVDHTEPGNQEEWEWILTPNEWQMLEEADPLDYVTLPVLFTDYECELAYDQASQQSFGQPPENLEDFFGNVQFWDVEPTEYQLIEKNDPLDTFSLSHLFGHETRLSLNEINRQHQAMNVFGKEYNSDPSKFIVPDTEPKPIVYALEEPKESFQANPLDGYSLYGLFQEPEPVEEEERMDEELHSFVPPMTFDESSRGHFEDAHHTGHGEYATFDTNQFIQALEGYEQKSGMEDMCPLDGVTLPLLWKADPSQPAVETVFEDDDWFPQAYIIGESLPRPAALFPPQPDIAMLEHTPFDNFWDEDEVMDIQVGNGEVWTVNKAMIDDSFWMDSAIDGLSKRLEAVDINKRKAKESLKDIWMGDPDMKQKIEEIKRGKRKIGEDIWGNNQGLWNEIVSCLTRSGRVYQPDP</sequence>
<evidence type="ECO:0000313" key="1">
    <source>
        <dbReference type="EMBL" id="KAF7146737.1"/>
    </source>
</evidence>
<protein>
    <submittedName>
        <fullName evidence="1">Uncharacterized protein</fullName>
    </submittedName>
</protein>
<reference evidence="1" key="1">
    <citation type="submission" date="2019-11" db="EMBL/GenBank/DDBJ databases">
        <authorList>
            <person name="Liu Y."/>
            <person name="Hou J."/>
            <person name="Li T.-Q."/>
            <person name="Guan C.-H."/>
            <person name="Wu X."/>
            <person name="Wu H.-Z."/>
            <person name="Ling F."/>
            <person name="Zhang R."/>
            <person name="Shi X.-G."/>
            <person name="Ren J.-P."/>
            <person name="Chen E.-F."/>
            <person name="Sun J.-M."/>
        </authorList>
    </citation>
    <scope>NUCLEOTIDE SEQUENCE</scope>
    <source>
        <strain evidence="1">Adult_tree_wgs_1</strain>
        <tissue evidence="1">Leaves</tissue>
    </source>
</reference>
<dbReference type="OrthoDB" id="1781131at2759"/>
<keyword evidence="2" id="KW-1185">Reference proteome</keyword>
<dbReference type="EMBL" id="WJXA01000004">
    <property type="protein sequence ID" value="KAF7146737.1"/>
    <property type="molecule type" value="Genomic_DNA"/>
</dbReference>
<gene>
    <name evidence="1" type="ORF">RHSIM_Rhsim04G0134700</name>
</gene>
<dbReference type="AlphaFoldDB" id="A0A834H3E2"/>
<organism evidence="1 2">
    <name type="scientific">Rhododendron simsii</name>
    <name type="common">Sims's rhododendron</name>
    <dbReference type="NCBI Taxonomy" id="118357"/>
    <lineage>
        <taxon>Eukaryota</taxon>
        <taxon>Viridiplantae</taxon>
        <taxon>Streptophyta</taxon>
        <taxon>Embryophyta</taxon>
        <taxon>Tracheophyta</taxon>
        <taxon>Spermatophyta</taxon>
        <taxon>Magnoliopsida</taxon>
        <taxon>eudicotyledons</taxon>
        <taxon>Gunneridae</taxon>
        <taxon>Pentapetalae</taxon>
        <taxon>asterids</taxon>
        <taxon>Ericales</taxon>
        <taxon>Ericaceae</taxon>
        <taxon>Ericoideae</taxon>
        <taxon>Rhodoreae</taxon>
        <taxon>Rhododendron</taxon>
    </lineage>
</organism>
<dbReference type="Proteomes" id="UP000626092">
    <property type="component" value="Unassembled WGS sequence"/>
</dbReference>
<accession>A0A834H3E2</accession>
<comment type="caution">
    <text evidence="1">The sequence shown here is derived from an EMBL/GenBank/DDBJ whole genome shotgun (WGS) entry which is preliminary data.</text>
</comment>
<evidence type="ECO:0000313" key="2">
    <source>
        <dbReference type="Proteomes" id="UP000626092"/>
    </source>
</evidence>